<keyword evidence="2" id="KW-0479">Metal-binding</keyword>
<dbReference type="AlphaFoldDB" id="A0A0C2HBY4"/>
<protein>
    <recommendedName>
        <fullName evidence="3">DDE Tnp4 domain-containing protein</fullName>
    </recommendedName>
</protein>
<organism evidence="4 5">
    <name type="scientific">Ancylostoma duodenale</name>
    <dbReference type="NCBI Taxonomy" id="51022"/>
    <lineage>
        <taxon>Eukaryota</taxon>
        <taxon>Metazoa</taxon>
        <taxon>Ecdysozoa</taxon>
        <taxon>Nematoda</taxon>
        <taxon>Chromadorea</taxon>
        <taxon>Rhabditida</taxon>
        <taxon>Rhabditina</taxon>
        <taxon>Rhabditomorpha</taxon>
        <taxon>Strongyloidea</taxon>
        <taxon>Ancylostomatidae</taxon>
        <taxon>Ancylostomatinae</taxon>
        <taxon>Ancylostoma</taxon>
    </lineage>
</organism>
<keyword evidence="5" id="KW-1185">Reference proteome</keyword>
<sequence>MEELSSMAFNTVCDLEDILWALETLQEMVEIVEDERTSRLYVREEHVPFLDSRFRNFDSYLAIQNPEEFAHFNRSRLFVGHDYTFATLAKELNIGKQTVADIVFEVTEAINSCTFTAFDVGAQGRAGDARVFRNPSIHTFFEEHDHLFPETTNLGDVGPVQYHVLVDGGFAQGHRYIRLFPELLATTASKRRFNRKHGGARRMIESSFGILCKRFSILQRDLQVEPEKASKLVTSMLVLHNLLAQRQDLLEHIQRYEPSRNGPLPERFAPVQRVPVGGGSDLAKLARDRLVTHYDNLYRPL</sequence>
<dbReference type="InterPro" id="IPR027806">
    <property type="entry name" value="HARBI1_dom"/>
</dbReference>
<evidence type="ECO:0000313" key="5">
    <source>
        <dbReference type="Proteomes" id="UP000054047"/>
    </source>
</evidence>
<dbReference type="Proteomes" id="UP000054047">
    <property type="component" value="Unassembled WGS sequence"/>
</dbReference>
<accession>A0A0C2HBY4</accession>
<dbReference type="Pfam" id="PF13359">
    <property type="entry name" value="DDE_Tnp_4"/>
    <property type="match status" value="1"/>
</dbReference>
<dbReference type="OrthoDB" id="7956949at2759"/>
<evidence type="ECO:0000259" key="3">
    <source>
        <dbReference type="Pfam" id="PF13359"/>
    </source>
</evidence>
<dbReference type="EMBL" id="KN726207">
    <property type="protein sequence ID" value="KIH69174.1"/>
    <property type="molecule type" value="Genomic_DNA"/>
</dbReference>
<feature type="domain" description="DDE Tnp4" evidence="3">
    <location>
        <begin position="112"/>
        <end position="241"/>
    </location>
</feature>
<dbReference type="GO" id="GO:0046872">
    <property type="term" value="F:metal ion binding"/>
    <property type="evidence" value="ECO:0007669"/>
    <property type="project" value="UniProtKB-KW"/>
</dbReference>
<evidence type="ECO:0000256" key="2">
    <source>
        <dbReference type="ARBA" id="ARBA00022723"/>
    </source>
</evidence>
<evidence type="ECO:0000313" key="4">
    <source>
        <dbReference type="EMBL" id="KIH69174.1"/>
    </source>
</evidence>
<gene>
    <name evidence="4" type="ORF">ANCDUO_00489</name>
</gene>
<proteinExistence type="predicted"/>
<reference evidence="4 5" key="1">
    <citation type="submission" date="2013-12" db="EMBL/GenBank/DDBJ databases">
        <title>Draft genome of the parsitic nematode Ancylostoma duodenale.</title>
        <authorList>
            <person name="Mitreva M."/>
        </authorList>
    </citation>
    <scope>NUCLEOTIDE SEQUENCE [LARGE SCALE GENOMIC DNA]</scope>
    <source>
        <strain evidence="4 5">Zhejiang</strain>
    </source>
</reference>
<comment type="cofactor">
    <cofactor evidence="1">
        <name>a divalent metal cation</name>
        <dbReference type="ChEBI" id="CHEBI:60240"/>
    </cofactor>
</comment>
<evidence type="ECO:0000256" key="1">
    <source>
        <dbReference type="ARBA" id="ARBA00001968"/>
    </source>
</evidence>
<name>A0A0C2HBY4_9BILA</name>